<proteinExistence type="predicted"/>
<reference evidence="3 4" key="1">
    <citation type="submission" date="2024-06" db="EMBL/GenBank/DDBJ databases">
        <title>Genomic Encyclopedia of Type Strains, Phase IV (KMG-IV): sequencing the most valuable type-strain genomes for metagenomic binning, comparative biology and taxonomic classification.</title>
        <authorList>
            <person name="Goeker M."/>
        </authorList>
    </citation>
    <scope>NUCLEOTIDE SEQUENCE [LARGE SCALE GENOMIC DNA]</scope>
    <source>
        <strain evidence="3 4">DSM 23520</strain>
    </source>
</reference>
<name>A0ABV2KX90_9BACI</name>
<keyword evidence="2" id="KW-0732">Signal</keyword>
<evidence type="ECO:0000313" key="3">
    <source>
        <dbReference type="EMBL" id="MET3684202.1"/>
    </source>
</evidence>
<gene>
    <name evidence="3" type="ORF">ABID56_002328</name>
</gene>
<dbReference type="InterPro" id="IPR023833">
    <property type="entry name" value="Signal_pept_SipW-depend-type"/>
</dbReference>
<dbReference type="Proteomes" id="UP001549167">
    <property type="component" value="Unassembled WGS sequence"/>
</dbReference>
<feature type="compositionally biased region" description="Acidic residues" evidence="1">
    <location>
        <begin position="259"/>
        <end position="268"/>
    </location>
</feature>
<dbReference type="InterPro" id="IPR022121">
    <property type="entry name" value="Peptidase_M73_camelysin"/>
</dbReference>
<sequence>MAMKKKLAMSGIAGAMGLSLIAGGTWAAFNDVEAATNSFQAGTLKMDLSEVDGPYTFNITDLKPGDHMTRKIQFDNTGSLAIKDVLMTIEDVQFEDYVPEKGEPGFNDAWAEEAETDVLDYLDQFTVDLIRVGLEGNDSNYPTNVLLEASLKDLYLASDSLYGQPGNSTDVSAARQAILSAAPDNSRLVDDRLRVSTIANEGWEGIPLDPSDEDQVKITVSFNDDVEDTYEDGTYKQNKFQGDSADITVSFEARQWDGQEYDGDGYIDENERTDTNR</sequence>
<evidence type="ECO:0000256" key="1">
    <source>
        <dbReference type="SAM" id="MobiDB-lite"/>
    </source>
</evidence>
<dbReference type="NCBIfam" id="TIGR04088">
    <property type="entry name" value="cognate_SipW"/>
    <property type="match status" value="1"/>
</dbReference>
<accession>A0ABV2KX90</accession>
<feature type="signal peptide" evidence="2">
    <location>
        <begin position="1"/>
        <end position="27"/>
    </location>
</feature>
<dbReference type="Pfam" id="PF12389">
    <property type="entry name" value="Peptidase_M73"/>
    <property type="match status" value="2"/>
</dbReference>
<feature type="region of interest" description="Disordered" evidence="1">
    <location>
        <begin position="258"/>
        <end position="277"/>
    </location>
</feature>
<feature type="chain" id="PRO_5045886132" evidence="2">
    <location>
        <begin position="28"/>
        <end position="277"/>
    </location>
</feature>
<evidence type="ECO:0000313" key="4">
    <source>
        <dbReference type="Proteomes" id="UP001549167"/>
    </source>
</evidence>
<dbReference type="EMBL" id="JBEPMX010000013">
    <property type="protein sequence ID" value="MET3684202.1"/>
    <property type="molecule type" value="Genomic_DNA"/>
</dbReference>
<organism evidence="3 4">
    <name type="scientific">Alkalibacillus flavidus</name>
    <dbReference type="NCBI Taxonomy" id="546021"/>
    <lineage>
        <taxon>Bacteria</taxon>
        <taxon>Bacillati</taxon>
        <taxon>Bacillota</taxon>
        <taxon>Bacilli</taxon>
        <taxon>Bacillales</taxon>
        <taxon>Bacillaceae</taxon>
        <taxon>Alkalibacillus</taxon>
    </lineage>
</organism>
<dbReference type="RefSeq" id="WP_354221323.1">
    <property type="nucleotide sequence ID" value="NZ_JBEPMX010000013.1"/>
</dbReference>
<protein>
    <submittedName>
        <fullName evidence="3">Spore coat-associated protein N</fullName>
    </submittedName>
</protein>
<keyword evidence="4" id="KW-1185">Reference proteome</keyword>
<evidence type="ECO:0000256" key="2">
    <source>
        <dbReference type="SAM" id="SignalP"/>
    </source>
</evidence>
<comment type="caution">
    <text evidence="3">The sequence shown here is derived from an EMBL/GenBank/DDBJ whole genome shotgun (WGS) entry which is preliminary data.</text>
</comment>